<dbReference type="SUPFAM" id="SSF56601">
    <property type="entry name" value="beta-lactamase/transpeptidase-like"/>
    <property type="match status" value="1"/>
</dbReference>
<proteinExistence type="inferred from homology"/>
<feature type="binding site" evidence="6">
    <location>
        <position position="169"/>
    </location>
    <ligand>
        <name>substrate</name>
    </ligand>
</feature>
<feature type="binding site" evidence="6">
    <location>
        <position position="193"/>
    </location>
    <ligand>
        <name>substrate</name>
    </ligand>
</feature>
<dbReference type="NCBIfam" id="TIGR03814">
    <property type="entry name" value="Gln_ase"/>
    <property type="match status" value="1"/>
</dbReference>
<feature type="binding site" evidence="6">
    <location>
        <position position="263"/>
    </location>
    <ligand>
        <name>substrate</name>
    </ligand>
</feature>
<evidence type="ECO:0000313" key="8">
    <source>
        <dbReference type="Proteomes" id="UP001597468"/>
    </source>
</evidence>
<dbReference type="EMBL" id="JBHULT010000005">
    <property type="protein sequence ID" value="MFD2516558.1"/>
    <property type="molecule type" value="Genomic_DNA"/>
</dbReference>
<feature type="binding site" evidence="6">
    <location>
        <position position="162"/>
    </location>
    <ligand>
        <name>substrate</name>
    </ligand>
</feature>
<accession>A0ABW5IUD0</accession>
<dbReference type="Pfam" id="PF04960">
    <property type="entry name" value="Glutaminase"/>
    <property type="match status" value="1"/>
</dbReference>
<feature type="binding site" evidence="6">
    <location>
        <position position="245"/>
    </location>
    <ligand>
        <name>substrate</name>
    </ligand>
</feature>
<keyword evidence="8" id="KW-1185">Reference proteome</keyword>
<evidence type="ECO:0000256" key="1">
    <source>
        <dbReference type="ARBA" id="ARBA00011076"/>
    </source>
</evidence>
<name>A0ABW5IUD0_9FLAO</name>
<reference evidence="8" key="1">
    <citation type="journal article" date="2019" name="Int. J. Syst. Evol. Microbiol.">
        <title>The Global Catalogue of Microorganisms (GCM) 10K type strain sequencing project: providing services to taxonomists for standard genome sequencing and annotation.</title>
        <authorList>
            <consortium name="The Broad Institute Genomics Platform"/>
            <consortium name="The Broad Institute Genome Sequencing Center for Infectious Disease"/>
            <person name="Wu L."/>
            <person name="Ma J."/>
        </authorList>
    </citation>
    <scope>NUCLEOTIDE SEQUENCE [LARGE SCALE GENOMIC DNA]</scope>
    <source>
        <strain evidence="8">KCTC 42585</strain>
    </source>
</reference>
<dbReference type="RefSeq" id="WP_380747755.1">
    <property type="nucleotide sequence ID" value="NZ_JBHULT010000005.1"/>
</dbReference>
<comment type="subunit">
    <text evidence="2 6">Homotetramer.</text>
</comment>
<evidence type="ECO:0000313" key="7">
    <source>
        <dbReference type="EMBL" id="MFD2516558.1"/>
    </source>
</evidence>
<evidence type="ECO:0000256" key="2">
    <source>
        <dbReference type="ARBA" id="ARBA00011881"/>
    </source>
</evidence>
<evidence type="ECO:0000256" key="5">
    <source>
        <dbReference type="ARBA" id="ARBA00049534"/>
    </source>
</evidence>
<dbReference type="InterPro" id="IPR015868">
    <property type="entry name" value="Glutaminase"/>
</dbReference>
<dbReference type="Proteomes" id="UP001597468">
    <property type="component" value="Unassembled WGS sequence"/>
</dbReference>
<dbReference type="GO" id="GO:0004359">
    <property type="term" value="F:glutaminase activity"/>
    <property type="evidence" value="ECO:0007669"/>
    <property type="project" value="UniProtKB-EC"/>
</dbReference>
<comment type="similarity">
    <text evidence="1 6">Belongs to the glutaminase family.</text>
</comment>
<dbReference type="NCBIfam" id="NF002133">
    <property type="entry name" value="PRK00971.1-2"/>
    <property type="match status" value="1"/>
</dbReference>
<dbReference type="PANTHER" id="PTHR12544">
    <property type="entry name" value="GLUTAMINASE"/>
    <property type="match status" value="1"/>
</dbReference>
<dbReference type="PANTHER" id="PTHR12544:SF29">
    <property type="entry name" value="GLUTAMINASE"/>
    <property type="match status" value="1"/>
</dbReference>
<evidence type="ECO:0000256" key="6">
    <source>
        <dbReference type="HAMAP-Rule" id="MF_00313"/>
    </source>
</evidence>
<dbReference type="Gene3D" id="3.40.710.10">
    <property type="entry name" value="DD-peptidase/beta-lactamase superfamily"/>
    <property type="match status" value="1"/>
</dbReference>
<gene>
    <name evidence="6" type="primary">glsA</name>
    <name evidence="7" type="ORF">ACFSTG_01490</name>
</gene>
<protein>
    <recommendedName>
        <fullName evidence="3 6">Glutaminase</fullName>
        <ecNumber evidence="3 6">3.5.1.2</ecNumber>
    </recommendedName>
</protein>
<dbReference type="InterPro" id="IPR012338">
    <property type="entry name" value="Beta-lactam/transpept-like"/>
</dbReference>
<feature type="binding site" evidence="6">
    <location>
        <position position="68"/>
    </location>
    <ligand>
        <name>substrate</name>
    </ligand>
</feature>
<sequence length="309" mass="34008">MTSGKQEYQKILNQIQQEFSEIQLSGKVASYIPELAKVPSDKFGMHLYDLNGENYSFGDSNERFSIQSISKVFTLALAMKVVGDDLWNRVGVEPSGDPFNSLSQLENDSGIPRNPFINAGALVVADVLVSYFTNPKAALLTFLHEITGDTSIDFDTTVAASEQSEGYRNYAMVNYLKSFGNIENDVEKVLDFYFHQCSIAMSCKELSRAFIIFVNHGNLLDSDREFLTGRQVKRINALMQTCGFYDEAGEFSFEVGLPGKSGVGGGIVAVHPNHFAVTVWSPPLNPKGNSALGMAALERLTTLTGYSIF</sequence>
<comment type="caution">
    <text evidence="7">The sequence shown here is derived from an EMBL/GenBank/DDBJ whole genome shotgun (WGS) entry which is preliminary data.</text>
</comment>
<evidence type="ECO:0000256" key="4">
    <source>
        <dbReference type="ARBA" id="ARBA00022801"/>
    </source>
</evidence>
<organism evidence="7 8">
    <name type="scientific">Salinimicrobium flavum</name>
    <dbReference type="NCBI Taxonomy" id="1737065"/>
    <lineage>
        <taxon>Bacteria</taxon>
        <taxon>Pseudomonadati</taxon>
        <taxon>Bacteroidota</taxon>
        <taxon>Flavobacteriia</taxon>
        <taxon>Flavobacteriales</taxon>
        <taxon>Flavobacteriaceae</taxon>
        <taxon>Salinimicrobium</taxon>
    </lineage>
</organism>
<dbReference type="HAMAP" id="MF_00313">
    <property type="entry name" value="Glutaminase"/>
    <property type="match status" value="1"/>
</dbReference>
<keyword evidence="4 6" id="KW-0378">Hydrolase</keyword>
<keyword evidence="6" id="KW-0007">Acetylation</keyword>
<dbReference type="EC" id="3.5.1.2" evidence="3 6"/>
<comment type="catalytic activity">
    <reaction evidence="5 6">
        <text>L-glutamine + H2O = L-glutamate + NH4(+)</text>
        <dbReference type="Rhea" id="RHEA:15889"/>
        <dbReference type="ChEBI" id="CHEBI:15377"/>
        <dbReference type="ChEBI" id="CHEBI:28938"/>
        <dbReference type="ChEBI" id="CHEBI:29985"/>
        <dbReference type="ChEBI" id="CHEBI:58359"/>
        <dbReference type="EC" id="3.5.1.2"/>
    </reaction>
</comment>
<feature type="binding site" evidence="6">
    <location>
        <position position="118"/>
    </location>
    <ligand>
        <name>substrate</name>
    </ligand>
</feature>
<evidence type="ECO:0000256" key="3">
    <source>
        <dbReference type="ARBA" id="ARBA00012918"/>
    </source>
</evidence>
<dbReference type="NCBIfam" id="NF002132">
    <property type="entry name" value="PRK00971.1-1"/>
    <property type="match status" value="1"/>
</dbReference>